<dbReference type="Proteomes" id="UP000729402">
    <property type="component" value="Unassembled WGS sequence"/>
</dbReference>
<evidence type="ECO:0000256" key="1">
    <source>
        <dbReference type="SAM" id="MobiDB-lite"/>
    </source>
</evidence>
<sequence>MRLNSTHLSQEGEVGGGGGNDRHLCRQRPLGRSGGQRQQAKATVVGEKRWVEAAAVGAKRRAEAVTVGAKRRSEATAIGAKRQPVTVGSGRGGYRRADKGDRRQPSRGFRVSGGWLRGPGVARSRRVVAAGRSGERRGWVKWPAKRQRRRGKGRRSK</sequence>
<reference evidence="2" key="1">
    <citation type="journal article" date="2021" name="bioRxiv">
        <title>Whole Genome Assembly and Annotation of Northern Wild Rice, Zizania palustris L., Supports a Whole Genome Duplication in the Zizania Genus.</title>
        <authorList>
            <person name="Haas M."/>
            <person name="Kono T."/>
            <person name="Macchietto M."/>
            <person name="Millas R."/>
            <person name="McGilp L."/>
            <person name="Shao M."/>
            <person name="Duquette J."/>
            <person name="Hirsch C.N."/>
            <person name="Kimball J."/>
        </authorList>
    </citation>
    <scope>NUCLEOTIDE SEQUENCE</scope>
    <source>
        <tissue evidence="2">Fresh leaf tissue</tissue>
    </source>
</reference>
<organism evidence="2 3">
    <name type="scientific">Zizania palustris</name>
    <name type="common">Northern wild rice</name>
    <dbReference type="NCBI Taxonomy" id="103762"/>
    <lineage>
        <taxon>Eukaryota</taxon>
        <taxon>Viridiplantae</taxon>
        <taxon>Streptophyta</taxon>
        <taxon>Embryophyta</taxon>
        <taxon>Tracheophyta</taxon>
        <taxon>Spermatophyta</taxon>
        <taxon>Magnoliopsida</taxon>
        <taxon>Liliopsida</taxon>
        <taxon>Poales</taxon>
        <taxon>Poaceae</taxon>
        <taxon>BOP clade</taxon>
        <taxon>Oryzoideae</taxon>
        <taxon>Oryzeae</taxon>
        <taxon>Zizaniinae</taxon>
        <taxon>Zizania</taxon>
    </lineage>
</organism>
<dbReference type="EMBL" id="JAAALK010000086">
    <property type="protein sequence ID" value="KAG8081996.1"/>
    <property type="molecule type" value="Genomic_DNA"/>
</dbReference>
<feature type="region of interest" description="Disordered" evidence="1">
    <location>
        <begin position="70"/>
        <end position="157"/>
    </location>
</feature>
<evidence type="ECO:0000313" key="3">
    <source>
        <dbReference type="Proteomes" id="UP000729402"/>
    </source>
</evidence>
<keyword evidence="3" id="KW-1185">Reference proteome</keyword>
<evidence type="ECO:0000313" key="2">
    <source>
        <dbReference type="EMBL" id="KAG8081996.1"/>
    </source>
</evidence>
<protein>
    <submittedName>
        <fullName evidence="2">Uncharacterized protein</fullName>
    </submittedName>
</protein>
<feature type="compositionally biased region" description="Basic and acidic residues" evidence="1">
    <location>
        <begin position="95"/>
        <end position="104"/>
    </location>
</feature>
<accession>A0A8J5TKR2</accession>
<feature type="region of interest" description="Disordered" evidence="1">
    <location>
        <begin position="1"/>
        <end position="44"/>
    </location>
</feature>
<proteinExistence type="predicted"/>
<comment type="caution">
    <text evidence="2">The sequence shown here is derived from an EMBL/GenBank/DDBJ whole genome shotgun (WGS) entry which is preliminary data.</text>
</comment>
<gene>
    <name evidence="2" type="ORF">GUJ93_ZPchr0014g46514</name>
</gene>
<reference evidence="2" key="2">
    <citation type="submission" date="2021-02" db="EMBL/GenBank/DDBJ databases">
        <authorList>
            <person name="Kimball J.A."/>
            <person name="Haas M.W."/>
            <person name="Macchietto M."/>
            <person name="Kono T."/>
            <person name="Duquette J."/>
            <person name="Shao M."/>
        </authorList>
    </citation>
    <scope>NUCLEOTIDE SEQUENCE</scope>
    <source>
        <tissue evidence="2">Fresh leaf tissue</tissue>
    </source>
</reference>
<dbReference type="AlphaFoldDB" id="A0A8J5TKR2"/>
<name>A0A8J5TKR2_ZIZPA</name>
<feature type="compositionally biased region" description="Basic residues" evidence="1">
    <location>
        <begin position="143"/>
        <end position="157"/>
    </location>
</feature>